<keyword evidence="3 8" id="KW-0762">Sugar transport</keyword>
<evidence type="ECO:0000256" key="2">
    <source>
        <dbReference type="ARBA" id="ARBA00022448"/>
    </source>
</evidence>
<dbReference type="PROSITE" id="PS00371">
    <property type="entry name" value="PTS_EIIA_TYPE_1_HIS"/>
    <property type="match status" value="1"/>
</dbReference>
<dbReference type="InterPro" id="IPR050890">
    <property type="entry name" value="PTS_EIIA_component"/>
</dbReference>
<comment type="caution">
    <text evidence="8">The sequence shown here is derived from an EMBL/GenBank/DDBJ whole genome shotgun (WGS) entry which is preliminary data.</text>
</comment>
<dbReference type="GO" id="GO:0005737">
    <property type="term" value="C:cytoplasm"/>
    <property type="evidence" value="ECO:0007669"/>
    <property type="project" value="UniProtKB-SubCell"/>
</dbReference>
<sequence>MGFFDFLKKASAPATPAEPTFPLTLAADAKGTVVAMENIPDEVFAQGILGKCCGIEPTEGKVFAPVDGEITQAPDSGHALGIMGVGGVEVLIHVGVDTVEMKGDGFSPKVKEGDKVKKGDLLLEMDLDKIAAAGHPAVVITVVTNTDDFKDVEVVASGDVEPGADLIKVSK</sequence>
<dbReference type="EMBL" id="JAGZGG010000030">
    <property type="protein sequence ID" value="MBS5333100.1"/>
    <property type="molecule type" value="Genomic_DNA"/>
</dbReference>
<organism evidence="8 9">
    <name type="scientific">Subdoligranulum variabile</name>
    <dbReference type="NCBI Taxonomy" id="214851"/>
    <lineage>
        <taxon>Bacteria</taxon>
        <taxon>Bacillati</taxon>
        <taxon>Bacillota</taxon>
        <taxon>Clostridia</taxon>
        <taxon>Eubacteriales</taxon>
        <taxon>Oscillospiraceae</taxon>
        <taxon>Subdoligranulum</taxon>
    </lineage>
</organism>
<dbReference type="SUPFAM" id="SSF51261">
    <property type="entry name" value="Duplicated hybrid motif"/>
    <property type="match status" value="1"/>
</dbReference>
<keyword evidence="6" id="KW-0418">Kinase</keyword>
<keyword evidence="5" id="KW-0598">Phosphotransferase system</keyword>
<keyword evidence="4" id="KW-0808">Transferase</keyword>
<dbReference type="PANTHER" id="PTHR45008">
    <property type="entry name" value="PTS SYSTEM GLUCOSE-SPECIFIC EIIA COMPONENT"/>
    <property type="match status" value="1"/>
</dbReference>
<evidence type="ECO:0000313" key="8">
    <source>
        <dbReference type="EMBL" id="MBS5333100.1"/>
    </source>
</evidence>
<dbReference type="GO" id="GO:0009401">
    <property type="term" value="P:phosphoenolpyruvate-dependent sugar phosphotransferase system"/>
    <property type="evidence" value="ECO:0007669"/>
    <property type="project" value="UniProtKB-KW"/>
</dbReference>
<evidence type="ECO:0000259" key="7">
    <source>
        <dbReference type="PROSITE" id="PS51093"/>
    </source>
</evidence>
<evidence type="ECO:0000256" key="5">
    <source>
        <dbReference type="ARBA" id="ARBA00022683"/>
    </source>
</evidence>
<dbReference type="FunFam" id="2.70.70.10:FF:000001">
    <property type="entry name" value="PTS system glucose-specific IIA component"/>
    <property type="match status" value="1"/>
</dbReference>
<evidence type="ECO:0000256" key="3">
    <source>
        <dbReference type="ARBA" id="ARBA00022597"/>
    </source>
</evidence>
<proteinExistence type="predicted"/>
<reference evidence="8" key="1">
    <citation type="submission" date="2021-02" db="EMBL/GenBank/DDBJ databases">
        <title>Infant gut strain persistence is associated with maternal origin, phylogeny, and functional potential including surface adhesion and iron acquisition.</title>
        <authorList>
            <person name="Lou Y.C."/>
        </authorList>
    </citation>
    <scope>NUCLEOTIDE SEQUENCE</scope>
    <source>
        <strain evidence="8">L3_101_000M1_dasL3_101_000M1_concoct_87</strain>
    </source>
</reference>
<name>A0A943DAP6_9FIRM</name>
<dbReference type="InterPro" id="IPR011055">
    <property type="entry name" value="Dup_hybrid_motif"/>
</dbReference>
<dbReference type="GO" id="GO:0016301">
    <property type="term" value="F:kinase activity"/>
    <property type="evidence" value="ECO:0007669"/>
    <property type="project" value="UniProtKB-KW"/>
</dbReference>
<dbReference type="InterPro" id="IPR001127">
    <property type="entry name" value="PTS_EIIA_1_perm"/>
</dbReference>
<dbReference type="PROSITE" id="PS51093">
    <property type="entry name" value="PTS_EIIA_TYPE_1"/>
    <property type="match status" value="1"/>
</dbReference>
<dbReference type="AlphaFoldDB" id="A0A943DAP6"/>
<evidence type="ECO:0000256" key="4">
    <source>
        <dbReference type="ARBA" id="ARBA00022679"/>
    </source>
</evidence>
<keyword evidence="2" id="KW-0813">Transport</keyword>
<evidence type="ECO:0000256" key="1">
    <source>
        <dbReference type="ARBA" id="ARBA00004496"/>
    </source>
</evidence>
<dbReference type="Gene3D" id="2.70.70.10">
    <property type="entry name" value="Glucose Permease (Domain IIA)"/>
    <property type="match status" value="1"/>
</dbReference>
<accession>A0A943DAP6</accession>
<evidence type="ECO:0000313" key="9">
    <source>
        <dbReference type="Proteomes" id="UP000759273"/>
    </source>
</evidence>
<protein>
    <submittedName>
        <fullName evidence="8">PTS glucose transporter subunit IIA</fullName>
    </submittedName>
</protein>
<dbReference type="PANTHER" id="PTHR45008:SF1">
    <property type="entry name" value="PTS SYSTEM GLUCOSE-SPECIFIC EIIA COMPONENT"/>
    <property type="match status" value="1"/>
</dbReference>
<dbReference type="Pfam" id="PF00358">
    <property type="entry name" value="PTS_EIIA_1"/>
    <property type="match status" value="1"/>
</dbReference>
<gene>
    <name evidence="8" type="ORF">KHY36_11310</name>
</gene>
<dbReference type="Proteomes" id="UP000759273">
    <property type="component" value="Unassembled WGS sequence"/>
</dbReference>
<dbReference type="NCBIfam" id="TIGR00830">
    <property type="entry name" value="PTBA"/>
    <property type="match status" value="1"/>
</dbReference>
<feature type="domain" description="PTS EIIA type-1" evidence="7">
    <location>
        <begin position="41"/>
        <end position="145"/>
    </location>
</feature>
<evidence type="ECO:0000256" key="6">
    <source>
        <dbReference type="ARBA" id="ARBA00022777"/>
    </source>
</evidence>
<comment type="subcellular location">
    <subcellularLocation>
        <location evidence="1">Cytoplasm</location>
    </subcellularLocation>
</comment>